<gene>
    <name evidence="2" type="ORF">CLIB1423_07S04280</name>
</gene>
<dbReference type="Proteomes" id="UP000837801">
    <property type="component" value="Unassembled WGS sequence"/>
</dbReference>
<protein>
    <submittedName>
        <fullName evidence="2">Uncharacterized protein</fullName>
    </submittedName>
</protein>
<reference evidence="2" key="1">
    <citation type="submission" date="2022-03" db="EMBL/GenBank/DDBJ databases">
        <authorList>
            <person name="Legras J.-L."/>
            <person name="Devillers H."/>
            <person name="Grondin C."/>
        </authorList>
    </citation>
    <scope>NUCLEOTIDE SEQUENCE</scope>
    <source>
        <strain evidence="2">CLIB 1423</strain>
    </source>
</reference>
<accession>A0A9P0VYK5</accession>
<dbReference type="EMBL" id="CAKXYY010000007">
    <property type="protein sequence ID" value="CAH2352643.1"/>
    <property type="molecule type" value="Genomic_DNA"/>
</dbReference>
<name>A0A9P0VYK5_9ASCO</name>
<organism evidence="2 3">
    <name type="scientific">[Candida] railenensis</name>
    <dbReference type="NCBI Taxonomy" id="45579"/>
    <lineage>
        <taxon>Eukaryota</taxon>
        <taxon>Fungi</taxon>
        <taxon>Dikarya</taxon>
        <taxon>Ascomycota</taxon>
        <taxon>Saccharomycotina</taxon>
        <taxon>Pichiomycetes</taxon>
        <taxon>Debaryomycetaceae</taxon>
        <taxon>Kurtzmaniella</taxon>
    </lineage>
</organism>
<comment type="caution">
    <text evidence="2">The sequence shown here is derived from an EMBL/GenBank/DDBJ whole genome shotgun (WGS) entry which is preliminary data.</text>
</comment>
<dbReference type="AlphaFoldDB" id="A0A9P0VYK5"/>
<evidence type="ECO:0000313" key="2">
    <source>
        <dbReference type="EMBL" id="CAH2352643.1"/>
    </source>
</evidence>
<evidence type="ECO:0000313" key="3">
    <source>
        <dbReference type="Proteomes" id="UP000837801"/>
    </source>
</evidence>
<feature type="compositionally biased region" description="Basic residues" evidence="1">
    <location>
        <begin position="116"/>
        <end position="131"/>
    </location>
</feature>
<sequence>MVSAGTPEHEHEHEHEQVRRQLLRSIATIIDIKTVYFVRRRWPSQPRKMRRTALPGFIHIMDAFKMALYVRPAVRSINSGNYSFSNGKFSARVAMVTVSKLQTGKSQKKITNQLGKYRKLKEGKREKKKKN</sequence>
<feature type="region of interest" description="Disordered" evidence="1">
    <location>
        <begin position="105"/>
        <end position="131"/>
    </location>
</feature>
<proteinExistence type="predicted"/>
<evidence type="ECO:0000256" key="1">
    <source>
        <dbReference type="SAM" id="MobiDB-lite"/>
    </source>
</evidence>
<keyword evidence="3" id="KW-1185">Reference proteome</keyword>